<proteinExistence type="predicted"/>
<name>A0ABQ7AGM5_BRACR</name>
<comment type="caution">
    <text evidence="1">The sequence shown here is derived from an EMBL/GenBank/DDBJ whole genome shotgun (WGS) entry which is preliminary data.</text>
</comment>
<dbReference type="EMBL" id="QGKV02002055">
    <property type="protein sequence ID" value="KAF3496768.1"/>
    <property type="molecule type" value="Genomic_DNA"/>
</dbReference>
<evidence type="ECO:0000313" key="1">
    <source>
        <dbReference type="EMBL" id="KAF3496768.1"/>
    </source>
</evidence>
<dbReference type="Proteomes" id="UP000266723">
    <property type="component" value="Unassembled WGS sequence"/>
</dbReference>
<protein>
    <submittedName>
        <fullName evidence="1">Uncharacterized protein</fullName>
    </submittedName>
</protein>
<sequence length="163" mass="18597">MFTSLEMNSSPRLKEFSTSVPSLTKIYMSLLNDLEQRWRAKKQRRLTINTRRDSFTSFSFRFLLDMYFTRAFTLDVALVCCFLTGEGGEGEATASSHTSVDGRETSEEEIVNEVGCSGKGEVLKITPVKNGDWKMTMLKVEKVRPQLQVTPLLMEGRQARRKL</sequence>
<organism evidence="1 2">
    <name type="scientific">Brassica cretica</name>
    <name type="common">Mustard</name>
    <dbReference type="NCBI Taxonomy" id="69181"/>
    <lineage>
        <taxon>Eukaryota</taxon>
        <taxon>Viridiplantae</taxon>
        <taxon>Streptophyta</taxon>
        <taxon>Embryophyta</taxon>
        <taxon>Tracheophyta</taxon>
        <taxon>Spermatophyta</taxon>
        <taxon>Magnoliopsida</taxon>
        <taxon>eudicotyledons</taxon>
        <taxon>Gunneridae</taxon>
        <taxon>Pentapetalae</taxon>
        <taxon>rosids</taxon>
        <taxon>malvids</taxon>
        <taxon>Brassicales</taxon>
        <taxon>Brassicaceae</taxon>
        <taxon>Brassiceae</taxon>
        <taxon>Brassica</taxon>
    </lineage>
</organism>
<gene>
    <name evidence="1" type="ORF">DY000_02053808</name>
</gene>
<reference evidence="1 2" key="1">
    <citation type="journal article" date="2020" name="BMC Genomics">
        <title>Intraspecific diversification of the crop wild relative Brassica cretica Lam. using demographic model selection.</title>
        <authorList>
            <person name="Kioukis A."/>
            <person name="Michalopoulou V.A."/>
            <person name="Briers L."/>
            <person name="Pirintsos S."/>
            <person name="Studholme D.J."/>
            <person name="Pavlidis P."/>
            <person name="Sarris P.F."/>
        </authorList>
    </citation>
    <scope>NUCLEOTIDE SEQUENCE [LARGE SCALE GENOMIC DNA]</scope>
    <source>
        <strain evidence="2">cv. PFS-1207/04</strain>
    </source>
</reference>
<keyword evidence="2" id="KW-1185">Reference proteome</keyword>
<evidence type="ECO:0000313" key="2">
    <source>
        <dbReference type="Proteomes" id="UP000266723"/>
    </source>
</evidence>
<accession>A0ABQ7AGM5</accession>